<dbReference type="AlphaFoldDB" id="A0A495J7J7"/>
<reference evidence="3 4" key="1">
    <citation type="submission" date="2018-10" db="EMBL/GenBank/DDBJ databases">
        <title>Genomic Encyclopedia of Archaeal and Bacterial Type Strains, Phase II (KMG-II): from individual species to whole genera.</title>
        <authorList>
            <person name="Goeker M."/>
        </authorList>
    </citation>
    <scope>NUCLEOTIDE SEQUENCE [LARGE SCALE GENOMIC DNA]</scope>
    <source>
        <strain evidence="3 4">DSM 18602</strain>
    </source>
</reference>
<dbReference type="CDD" id="cd16345">
    <property type="entry name" value="LMWP_ArsC"/>
    <property type="match status" value="1"/>
</dbReference>
<dbReference type="InterPro" id="IPR036196">
    <property type="entry name" value="Ptyr_pPase_sf"/>
</dbReference>
<protein>
    <submittedName>
        <fullName evidence="3">Thioredoxin type arsenate reductase</fullName>
    </submittedName>
</protein>
<dbReference type="Gene3D" id="3.40.630.30">
    <property type="match status" value="1"/>
</dbReference>
<dbReference type="SMART" id="SM00226">
    <property type="entry name" value="LMWPc"/>
    <property type="match status" value="1"/>
</dbReference>
<evidence type="ECO:0000259" key="2">
    <source>
        <dbReference type="PROSITE" id="PS51186"/>
    </source>
</evidence>
<feature type="domain" description="N-acetyltransferase" evidence="2">
    <location>
        <begin position="1"/>
        <end position="140"/>
    </location>
</feature>
<organism evidence="3 4">
    <name type="scientific">Mucilaginibacter gracilis</name>
    <dbReference type="NCBI Taxonomy" id="423350"/>
    <lineage>
        <taxon>Bacteria</taxon>
        <taxon>Pseudomonadati</taxon>
        <taxon>Bacteroidota</taxon>
        <taxon>Sphingobacteriia</taxon>
        <taxon>Sphingobacteriales</taxon>
        <taxon>Sphingobacteriaceae</taxon>
        <taxon>Mucilaginibacter</taxon>
    </lineage>
</organism>
<proteinExistence type="predicted"/>
<accession>A0A495J7J7</accession>
<dbReference type="Gene3D" id="3.40.50.2300">
    <property type="match status" value="1"/>
</dbReference>
<name>A0A495J7J7_9SPHI</name>
<dbReference type="SUPFAM" id="SSF55729">
    <property type="entry name" value="Acyl-CoA N-acyltransferases (Nat)"/>
    <property type="match status" value="1"/>
</dbReference>
<dbReference type="Pfam" id="PF00583">
    <property type="entry name" value="Acetyltransf_1"/>
    <property type="match status" value="1"/>
</dbReference>
<dbReference type="PANTHER" id="PTHR43428">
    <property type="entry name" value="ARSENATE REDUCTASE"/>
    <property type="match status" value="1"/>
</dbReference>
<keyword evidence="4" id="KW-1185">Reference proteome</keyword>
<dbReference type="GO" id="GO:0016747">
    <property type="term" value="F:acyltransferase activity, transferring groups other than amino-acyl groups"/>
    <property type="evidence" value="ECO:0007669"/>
    <property type="project" value="InterPro"/>
</dbReference>
<dbReference type="Proteomes" id="UP000268007">
    <property type="component" value="Unassembled WGS sequence"/>
</dbReference>
<dbReference type="Pfam" id="PF01451">
    <property type="entry name" value="LMWPc"/>
    <property type="match status" value="1"/>
</dbReference>
<gene>
    <name evidence="3" type="ORF">BDD43_5220</name>
</gene>
<dbReference type="InterPro" id="IPR000182">
    <property type="entry name" value="GNAT_dom"/>
</dbReference>
<dbReference type="EMBL" id="RBKU01000001">
    <property type="protein sequence ID" value="RKR84966.1"/>
    <property type="molecule type" value="Genomic_DNA"/>
</dbReference>
<dbReference type="CDD" id="cd04301">
    <property type="entry name" value="NAT_SF"/>
    <property type="match status" value="1"/>
</dbReference>
<evidence type="ECO:0000313" key="3">
    <source>
        <dbReference type="EMBL" id="RKR84966.1"/>
    </source>
</evidence>
<dbReference type="OrthoDB" id="9799096at2"/>
<dbReference type="PANTHER" id="PTHR43428:SF1">
    <property type="entry name" value="ARSENATE REDUCTASE"/>
    <property type="match status" value="1"/>
</dbReference>
<dbReference type="GO" id="GO:0046685">
    <property type="term" value="P:response to arsenic-containing substance"/>
    <property type="evidence" value="ECO:0007669"/>
    <property type="project" value="UniProtKB-KW"/>
</dbReference>
<dbReference type="NCBIfam" id="NF040501">
    <property type="entry name" value="resist_ArsN2"/>
    <property type="match status" value="1"/>
</dbReference>
<dbReference type="InterPro" id="IPR023485">
    <property type="entry name" value="Ptyr_pPase"/>
</dbReference>
<dbReference type="InterPro" id="IPR016181">
    <property type="entry name" value="Acyl_CoA_acyltransferase"/>
</dbReference>
<comment type="caution">
    <text evidence="3">The sequence shown here is derived from an EMBL/GenBank/DDBJ whole genome shotgun (WGS) entry which is preliminary data.</text>
</comment>
<dbReference type="PROSITE" id="PS51186">
    <property type="entry name" value="GNAT"/>
    <property type="match status" value="1"/>
</dbReference>
<evidence type="ECO:0000313" key="4">
    <source>
        <dbReference type="Proteomes" id="UP000268007"/>
    </source>
</evidence>
<sequence length="280" mass="30598">MESNQNYRESIIAILAMANLPTADLPATLPNFRVALNGNEVIGVAGIEVYGSYGLLRSVTVMPAFRGGGVAAGLLAEVEQLAAAQNLKALYLLTETAPQYFSRKGYKIITHNDVPAQVQASAQFSHVCPASAIVMKKEMMKNILVLCTGNSCRSQIAHGYLQYFAGQNARIYSAGIETHGVNPKAIQVMAMDGIDISNHTSNNVNEYVDIPFDDVITVCDNANEACPYLPGNFKRFHHNFPDPAKATGTPDEVLQQFINVRQMIKTYCEAFINQHINQQA</sequence>
<evidence type="ECO:0000256" key="1">
    <source>
        <dbReference type="ARBA" id="ARBA00022849"/>
    </source>
</evidence>
<dbReference type="SUPFAM" id="SSF52788">
    <property type="entry name" value="Phosphotyrosine protein phosphatases I"/>
    <property type="match status" value="1"/>
</dbReference>
<keyword evidence="1" id="KW-0059">Arsenical resistance</keyword>